<dbReference type="EMBL" id="CABQ01000270">
    <property type="protein sequence ID" value="CBI08767.1"/>
    <property type="molecule type" value="Genomic_DNA"/>
</dbReference>
<dbReference type="Pfam" id="PF22276">
    <property type="entry name" value="SlmA-like_C"/>
    <property type="match status" value="1"/>
</dbReference>
<name>E6QNE6_9ZZZZ</name>
<dbReference type="InterPro" id="IPR001647">
    <property type="entry name" value="HTH_TetR"/>
</dbReference>
<feature type="domain" description="HTH tetR-type" evidence="2">
    <location>
        <begin position="6"/>
        <end position="66"/>
    </location>
</feature>
<organism evidence="3">
    <name type="scientific">mine drainage metagenome</name>
    <dbReference type="NCBI Taxonomy" id="410659"/>
    <lineage>
        <taxon>unclassified sequences</taxon>
        <taxon>metagenomes</taxon>
        <taxon>ecological metagenomes</taxon>
    </lineage>
</organism>
<evidence type="ECO:0000259" key="2">
    <source>
        <dbReference type="PROSITE" id="PS50977"/>
    </source>
</evidence>
<sequence length="218" mass="23783">MAAKPGERKLQILQTVAHMLEQPKGEKITTAALAARLELSEAALYRHFASKAQMFEGLIEFIEQTVFGLINKITQDEKSGLKQVDAIVSMLLGFAQKNRGMTRVLIGDALVNEDERLQLRINQLLDRIEATLKQSLRMAVTQGEMGEAVGGKAQDVSVSGTGVPPVSPSRTVSGEDISAHANVLLCFVIGRWLQFGKSGFTREPLAQWPAQSAVLLNK</sequence>
<reference evidence="3" key="1">
    <citation type="submission" date="2009-10" db="EMBL/GenBank/DDBJ databases">
        <title>Diversity of trophic interactions inside an arsenic-rich microbial ecosystem.</title>
        <authorList>
            <person name="Bertin P.N."/>
            <person name="Heinrich-Salmeron A."/>
            <person name="Pelletier E."/>
            <person name="Goulhen-Chollet F."/>
            <person name="Arsene-Ploetze F."/>
            <person name="Gallien S."/>
            <person name="Calteau A."/>
            <person name="Vallenet D."/>
            <person name="Casiot C."/>
            <person name="Chane-Woon-Ming B."/>
            <person name="Giloteaux L."/>
            <person name="Barakat M."/>
            <person name="Bonnefoy V."/>
            <person name="Bruneel O."/>
            <person name="Chandler M."/>
            <person name="Cleiss J."/>
            <person name="Duran R."/>
            <person name="Elbaz-Poulichet F."/>
            <person name="Fonknechten N."/>
            <person name="Lauga B."/>
            <person name="Mornico D."/>
            <person name="Ortet P."/>
            <person name="Schaeffer C."/>
            <person name="Siguier P."/>
            <person name="Alexander Thil Smith A."/>
            <person name="Van Dorsselaer A."/>
            <person name="Weissenbach J."/>
            <person name="Medigue C."/>
            <person name="Le Paslier D."/>
        </authorList>
    </citation>
    <scope>NUCLEOTIDE SEQUENCE</scope>
</reference>
<dbReference type="Gene3D" id="1.10.357.10">
    <property type="entry name" value="Tetracycline Repressor, domain 2"/>
    <property type="match status" value="1"/>
</dbReference>
<dbReference type="PANTHER" id="PTHR43479:SF11">
    <property type="entry name" value="ACREF_ENVCD OPERON REPRESSOR-RELATED"/>
    <property type="match status" value="1"/>
</dbReference>
<dbReference type="SUPFAM" id="SSF46689">
    <property type="entry name" value="Homeodomain-like"/>
    <property type="match status" value="1"/>
</dbReference>
<gene>
    <name evidence="3" type="ORF">CARN6_2276</name>
</gene>
<dbReference type="PROSITE" id="PS50977">
    <property type="entry name" value="HTH_TETR_2"/>
    <property type="match status" value="1"/>
</dbReference>
<dbReference type="Pfam" id="PF00440">
    <property type="entry name" value="TetR_N"/>
    <property type="match status" value="1"/>
</dbReference>
<protein>
    <submittedName>
        <fullName evidence="3">Putative Bacterial regulatory protein, TetR</fullName>
    </submittedName>
</protein>
<dbReference type="AlphaFoldDB" id="E6QNE6"/>
<evidence type="ECO:0000313" key="3">
    <source>
        <dbReference type="EMBL" id="CBI08767.1"/>
    </source>
</evidence>
<comment type="caution">
    <text evidence="3">The sequence shown here is derived from an EMBL/GenBank/DDBJ whole genome shotgun (WGS) entry which is preliminary data.</text>
</comment>
<dbReference type="NCBIfam" id="NF007015">
    <property type="entry name" value="PRK09480.1"/>
    <property type="match status" value="1"/>
</dbReference>
<dbReference type="GO" id="GO:0003677">
    <property type="term" value="F:DNA binding"/>
    <property type="evidence" value="ECO:0007669"/>
    <property type="project" value="UniProtKB-KW"/>
</dbReference>
<accession>E6QNE6</accession>
<dbReference type="PANTHER" id="PTHR43479">
    <property type="entry name" value="ACREF/ENVCD OPERON REPRESSOR-RELATED"/>
    <property type="match status" value="1"/>
</dbReference>
<proteinExistence type="predicted"/>
<dbReference type="InterPro" id="IPR009057">
    <property type="entry name" value="Homeodomain-like_sf"/>
</dbReference>
<keyword evidence="1" id="KW-0238">DNA-binding</keyword>
<dbReference type="InterPro" id="IPR054580">
    <property type="entry name" value="SlmA-like_C"/>
</dbReference>
<evidence type="ECO:0000256" key="1">
    <source>
        <dbReference type="ARBA" id="ARBA00023125"/>
    </source>
</evidence>
<dbReference type="InterPro" id="IPR050624">
    <property type="entry name" value="HTH-type_Tx_Regulator"/>
</dbReference>